<protein>
    <submittedName>
        <fullName evidence="1">Uncharacterized protein</fullName>
    </submittedName>
</protein>
<proteinExistence type="predicted"/>
<dbReference type="AlphaFoldDB" id="B9TEE8"/>
<evidence type="ECO:0000313" key="2">
    <source>
        <dbReference type="Proteomes" id="UP000008311"/>
    </source>
</evidence>
<gene>
    <name evidence="1" type="ORF">RCOM_1936500</name>
</gene>
<feature type="non-terminal residue" evidence="1">
    <location>
        <position position="1"/>
    </location>
</feature>
<dbReference type="InParanoid" id="B9TEE8"/>
<sequence>ERLAALAADVLDTADDIDVRAYQGEVQAVAGADIAVAHLAIVQRDTDLDADAFIFEAAYFIENCLCRGQRRIAGSGRIGAWKECQNRIAHEFQHLSTFVGDRRYHLVEIGVQEPEHGAAWQPIGKLGEAA</sequence>
<dbReference type="EMBL" id="EQ978968">
    <property type="protein sequence ID" value="EEF25767.1"/>
    <property type="molecule type" value="Genomic_DNA"/>
</dbReference>
<accession>B9TEE8</accession>
<name>B9TEE8_RICCO</name>
<keyword evidence="2" id="KW-1185">Reference proteome</keyword>
<reference evidence="2" key="1">
    <citation type="journal article" date="2010" name="Nat. Biotechnol.">
        <title>Draft genome sequence of the oilseed species Ricinus communis.</title>
        <authorList>
            <person name="Chan A.P."/>
            <person name="Crabtree J."/>
            <person name="Zhao Q."/>
            <person name="Lorenzi H."/>
            <person name="Orvis J."/>
            <person name="Puiu D."/>
            <person name="Melake-Berhan A."/>
            <person name="Jones K.M."/>
            <person name="Redman J."/>
            <person name="Chen G."/>
            <person name="Cahoon E.B."/>
            <person name="Gedil M."/>
            <person name="Stanke M."/>
            <person name="Haas B.J."/>
            <person name="Wortman J.R."/>
            <person name="Fraser-Liggett C.M."/>
            <person name="Ravel J."/>
            <person name="Rabinowicz P.D."/>
        </authorList>
    </citation>
    <scope>NUCLEOTIDE SEQUENCE [LARGE SCALE GENOMIC DNA]</scope>
    <source>
        <strain evidence="2">cv. Hale</strain>
    </source>
</reference>
<organism evidence="1 2">
    <name type="scientific">Ricinus communis</name>
    <name type="common">Castor bean</name>
    <dbReference type="NCBI Taxonomy" id="3988"/>
    <lineage>
        <taxon>Eukaryota</taxon>
        <taxon>Viridiplantae</taxon>
        <taxon>Streptophyta</taxon>
        <taxon>Embryophyta</taxon>
        <taxon>Tracheophyta</taxon>
        <taxon>Spermatophyta</taxon>
        <taxon>Magnoliopsida</taxon>
        <taxon>eudicotyledons</taxon>
        <taxon>Gunneridae</taxon>
        <taxon>Pentapetalae</taxon>
        <taxon>rosids</taxon>
        <taxon>fabids</taxon>
        <taxon>Malpighiales</taxon>
        <taxon>Euphorbiaceae</taxon>
        <taxon>Acalyphoideae</taxon>
        <taxon>Acalypheae</taxon>
        <taxon>Ricinus</taxon>
    </lineage>
</organism>
<evidence type="ECO:0000313" key="1">
    <source>
        <dbReference type="EMBL" id="EEF25767.1"/>
    </source>
</evidence>
<dbReference type="Proteomes" id="UP000008311">
    <property type="component" value="Unassembled WGS sequence"/>
</dbReference>